<dbReference type="GO" id="GO:0006955">
    <property type="term" value="P:immune response"/>
    <property type="evidence" value="ECO:0007669"/>
    <property type="project" value="TreeGrafter"/>
</dbReference>
<dbReference type="InterPro" id="IPR013783">
    <property type="entry name" value="Ig-like_fold"/>
</dbReference>
<organism evidence="4 5">
    <name type="scientific">Astatotilapia calliptera</name>
    <name type="common">Eastern happy</name>
    <name type="synonym">Chromis callipterus</name>
    <dbReference type="NCBI Taxonomy" id="8154"/>
    <lineage>
        <taxon>Eukaryota</taxon>
        <taxon>Metazoa</taxon>
        <taxon>Chordata</taxon>
        <taxon>Craniata</taxon>
        <taxon>Vertebrata</taxon>
        <taxon>Euteleostomi</taxon>
        <taxon>Actinopterygii</taxon>
        <taxon>Neopterygii</taxon>
        <taxon>Teleostei</taxon>
        <taxon>Neoteleostei</taxon>
        <taxon>Acanthomorphata</taxon>
        <taxon>Ovalentaria</taxon>
        <taxon>Cichlomorphae</taxon>
        <taxon>Cichliformes</taxon>
        <taxon>Cichlidae</taxon>
        <taxon>African cichlids</taxon>
        <taxon>Pseudocrenilabrinae</taxon>
        <taxon>Haplochromini</taxon>
        <taxon>Astatotilapia</taxon>
    </lineage>
</organism>
<sequence>METVSLCLLISATLSIQPDRTQFFRYEAFSLNCAVPGNFNGWAVRRNTSMGLRVLCEDGWGRPNGSSCINNRAYSADSGLYWCESEKECSNTLNITVNIGVVILESPALPVTEGDNVALRCSYKERYDEYSSSDFFATFYKDDVFIGKYARGEMILKNVPMSVNGFYNCEHPEHGKSPKSWLSVRARAQPSSEPPLMSLSNLVSTILLFLLYTAIAMLCIYTYRKWARAQAEAKRREPDHL</sequence>
<dbReference type="Gene3D" id="2.60.40.10">
    <property type="entry name" value="Immunoglobulins"/>
    <property type="match status" value="2"/>
</dbReference>
<keyword evidence="5" id="KW-1185">Reference proteome</keyword>
<reference evidence="4 5" key="1">
    <citation type="submission" date="2018-05" db="EMBL/GenBank/DDBJ databases">
        <authorList>
            <person name="Datahose"/>
        </authorList>
    </citation>
    <scope>NUCLEOTIDE SEQUENCE</scope>
</reference>
<dbReference type="Proteomes" id="UP000265100">
    <property type="component" value="Chromosome 3"/>
</dbReference>
<evidence type="ECO:0000256" key="1">
    <source>
        <dbReference type="ARBA" id="ARBA00022729"/>
    </source>
</evidence>
<keyword evidence="1" id="KW-0732">Signal</keyword>
<proteinExistence type="predicted"/>
<evidence type="ECO:0000256" key="3">
    <source>
        <dbReference type="SAM" id="Phobius"/>
    </source>
</evidence>
<dbReference type="Ensembl" id="ENSACLT00000068433.1">
    <property type="protein sequence ID" value="ENSACLP00000082271.1"/>
    <property type="gene ID" value="ENSACLG00000028693.1"/>
</dbReference>
<reference evidence="5" key="2">
    <citation type="submission" date="2023-03" db="EMBL/GenBank/DDBJ databases">
        <authorList>
            <consortium name="Wellcome Sanger Institute Data Sharing"/>
        </authorList>
    </citation>
    <scope>NUCLEOTIDE SEQUENCE [LARGE SCALE GENOMIC DNA]</scope>
</reference>
<dbReference type="GO" id="GO:0009897">
    <property type="term" value="C:external side of plasma membrane"/>
    <property type="evidence" value="ECO:0007669"/>
    <property type="project" value="TreeGrafter"/>
</dbReference>
<reference evidence="4" key="3">
    <citation type="submission" date="2025-08" db="UniProtKB">
        <authorList>
            <consortium name="Ensembl"/>
        </authorList>
    </citation>
    <scope>IDENTIFICATION</scope>
</reference>
<keyword evidence="3" id="KW-1133">Transmembrane helix</keyword>
<dbReference type="GO" id="GO:0007166">
    <property type="term" value="P:cell surface receptor signaling pathway"/>
    <property type="evidence" value="ECO:0007669"/>
    <property type="project" value="TreeGrafter"/>
</dbReference>
<accession>A0AAX7W0Q7</accession>
<keyword evidence="3" id="KW-0812">Transmembrane</keyword>
<dbReference type="PANTHER" id="PTHR11481">
    <property type="entry name" value="IMMUNOGLOBULIN FC RECEPTOR"/>
    <property type="match status" value="1"/>
</dbReference>
<reference evidence="4" key="4">
    <citation type="submission" date="2025-09" db="UniProtKB">
        <authorList>
            <consortium name="Ensembl"/>
        </authorList>
    </citation>
    <scope>IDENTIFICATION</scope>
</reference>
<evidence type="ECO:0000313" key="5">
    <source>
        <dbReference type="Proteomes" id="UP000265100"/>
    </source>
</evidence>
<dbReference type="AlphaFoldDB" id="A0AAX7W0Q7"/>
<evidence type="ECO:0000256" key="2">
    <source>
        <dbReference type="ARBA" id="ARBA00023157"/>
    </source>
</evidence>
<dbReference type="InterPro" id="IPR036179">
    <property type="entry name" value="Ig-like_dom_sf"/>
</dbReference>
<evidence type="ECO:0000313" key="4">
    <source>
        <dbReference type="Ensembl" id="ENSACLP00000082271.1"/>
    </source>
</evidence>
<keyword evidence="3" id="KW-0472">Membrane</keyword>
<evidence type="ECO:0008006" key="6">
    <source>
        <dbReference type="Google" id="ProtNLM"/>
    </source>
</evidence>
<dbReference type="GeneTree" id="ENSGT00940000163711"/>
<name>A0AAX7W0Q7_ASTCA</name>
<feature type="transmembrane region" description="Helical" evidence="3">
    <location>
        <begin position="202"/>
        <end position="223"/>
    </location>
</feature>
<dbReference type="PANTHER" id="PTHR11481:SF64">
    <property type="entry name" value="FC RECEPTOR-LIKE PROTEIN 4"/>
    <property type="match status" value="1"/>
</dbReference>
<dbReference type="GO" id="GO:0004888">
    <property type="term" value="F:transmembrane signaling receptor activity"/>
    <property type="evidence" value="ECO:0007669"/>
    <property type="project" value="TreeGrafter"/>
</dbReference>
<dbReference type="InterPro" id="IPR050488">
    <property type="entry name" value="Ig_Fc_receptor"/>
</dbReference>
<dbReference type="SUPFAM" id="SSF48726">
    <property type="entry name" value="Immunoglobulin"/>
    <property type="match status" value="1"/>
</dbReference>
<protein>
    <recommendedName>
        <fullName evidence="6">Ig-like domain-containing protein</fullName>
    </recommendedName>
</protein>
<keyword evidence="2" id="KW-1015">Disulfide bond</keyword>